<evidence type="ECO:0000259" key="1">
    <source>
        <dbReference type="Pfam" id="PF07883"/>
    </source>
</evidence>
<reference evidence="2" key="1">
    <citation type="submission" date="2023-03" db="EMBL/GenBank/DDBJ databases">
        <authorList>
            <person name="Steffen K."/>
            <person name="Cardenas P."/>
        </authorList>
    </citation>
    <scope>NUCLEOTIDE SEQUENCE</scope>
</reference>
<evidence type="ECO:0000313" key="3">
    <source>
        <dbReference type="Proteomes" id="UP001174909"/>
    </source>
</evidence>
<dbReference type="SUPFAM" id="SSF51182">
    <property type="entry name" value="RmlC-like cupins"/>
    <property type="match status" value="1"/>
</dbReference>
<dbReference type="EMBL" id="CASHTH010000081">
    <property type="protein sequence ID" value="CAI7990746.1"/>
    <property type="molecule type" value="Genomic_DNA"/>
</dbReference>
<dbReference type="InterPro" id="IPR052535">
    <property type="entry name" value="Bacilysin_H2HPP_isomerase"/>
</dbReference>
<name>A0AA35VYJ4_GEOBA</name>
<protein>
    <recommendedName>
        <fullName evidence="1">Cupin type-2 domain-containing protein</fullName>
    </recommendedName>
</protein>
<organism evidence="2 3">
    <name type="scientific">Geodia barretti</name>
    <name type="common">Barrett's horny sponge</name>
    <dbReference type="NCBI Taxonomy" id="519541"/>
    <lineage>
        <taxon>Eukaryota</taxon>
        <taxon>Metazoa</taxon>
        <taxon>Porifera</taxon>
        <taxon>Demospongiae</taxon>
        <taxon>Heteroscleromorpha</taxon>
        <taxon>Tetractinellida</taxon>
        <taxon>Astrophorina</taxon>
        <taxon>Geodiidae</taxon>
        <taxon>Geodia</taxon>
    </lineage>
</organism>
<proteinExistence type="predicted"/>
<evidence type="ECO:0000313" key="2">
    <source>
        <dbReference type="EMBL" id="CAI7990746.1"/>
    </source>
</evidence>
<sequence length="131" mass="14487">MQAKEKQSTLKPYVVHAVGDATETAQTPGMVRQPAVMPDKGDTTKIWMGKVTAAPREKGPPHTHLEAETAAYVLEGHVRVLFGENFEEWIEAGPGDFLFVPAHTPHIEENPYDEEMVAILCRAPDNLVQNL</sequence>
<dbReference type="InterPro" id="IPR011051">
    <property type="entry name" value="RmlC_Cupin_sf"/>
</dbReference>
<dbReference type="Pfam" id="PF07883">
    <property type="entry name" value="Cupin_2"/>
    <property type="match status" value="1"/>
</dbReference>
<dbReference type="PANTHER" id="PTHR40112:SF1">
    <property type="entry name" value="H2HPP ISOMERASE"/>
    <property type="match status" value="1"/>
</dbReference>
<dbReference type="Proteomes" id="UP001174909">
    <property type="component" value="Unassembled WGS sequence"/>
</dbReference>
<dbReference type="Gene3D" id="2.60.120.10">
    <property type="entry name" value="Jelly Rolls"/>
    <property type="match status" value="1"/>
</dbReference>
<dbReference type="InterPro" id="IPR013096">
    <property type="entry name" value="Cupin_2"/>
</dbReference>
<dbReference type="PANTHER" id="PTHR40112">
    <property type="entry name" value="H2HPP ISOMERASE"/>
    <property type="match status" value="1"/>
</dbReference>
<feature type="domain" description="Cupin type-2" evidence="1">
    <location>
        <begin position="51"/>
        <end position="119"/>
    </location>
</feature>
<keyword evidence="3" id="KW-1185">Reference proteome</keyword>
<accession>A0AA35VYJ4</accession>
<comment type="caution">
    <text evidence="2">The sequence shown here is derived from an EMBL/GenBank/DDBJ whole genome shotgun (WGS) entry which is preliminary data.</text>
</comment>
<dbReference type="InterPro" id="IPR014710">
    <property type="entry name" value="RmlC-like_jellyroll"/>
</dbReference>
<gene>
    <name evidence="2" type="ORF">GBAR_LOCUS540</name>
</gene>
<dbReference type="AlphaFoldDB" id="A0AA35VYJ4"/>